<reference evidence="1 2" key="1">
    <citation type="submission" date="2020-02" db="EMBL/GenBank/DDBJ databases">
        <title>Whole-genome analyses of novel actinobacteria.</title>
        <authorList>
            <person name="Sahin N."/>
            <person name="Tokatli A."/>
        </authorList>
    </citation>
    <scope>NUCLEOTIDE SEQUENCE [LARGE SCALE GENOMIC DNA]</scope>
    <source>
        <strain evidence="1 2">YC504</strain>
    </source>
</reference>
<dbReference type="RefSeq" id="WP_165331846.1">
    <property type="nucleotide sequence ID" value="NZ_JAAKZW010000033.1"/>
</dbReference>
<organism evidence="1 2">
    <name type="scientific">Streptomyces mesophilus</name>
    <dbReference type="NCBI Taxonomy" id="1775132"/>
    <lineage>
        <taxon>Bacteria</taxon>
        <taxon>Bacillati</taxon>
        <taxon>Actinomycetota</taxon>
        <taxon>Actinomycetes</taxon>
        <taxon>Kitasatosporales</taxon>
        <taxon>Streptomycetaceae</taxon>
        <taxon>Streptomyces</taxon>
    </lineage>
</organism>
<protein>
    <submittedName>
        <fullName evidence="1">Uncharacterized protein</fullName>
    </submittedName>
</protein>
<evidence type="ECO:0000313" key="1">
    <source>
        <dbReference type="EMBL" id="NGO76342.1"/>
    </source>
</evidence>
<keyword evidence="2" id="KW-1185">Reference proteome</keyword>
<sequence length="604" mass="64117">MGAVPAQPVPRLDPEIVDVGTEVLASGLAPVVRMRLTDPARAYTAPRAATGAQKVPVVEPFPFADPAMSSSAPYIAPEWARLGPQPAPTSELARYVASDPSRYAPRPTAADTLPFLGSRRHVDLELDGSPVPFRITLSPAIVGELVEVRYRSGGWRAVDELIDAAQTLYLTLAQGARASPQALKERLQEVLRLLELLRDGAADLAKRVVRPLVQAELLARREVLRRLDTSTGLLAYDFGRLAPNGRYARYQDWENRRSLTPARFLAELAEHPWEPEEDAPEFAQLTALIDELGRARNWAASVRLKGAASFTATIMASVQGLLQMLDQEPGTLERAARTAVARIQELADALSGKARTTGPIPPLHARGTLGAEFTLAVDEAQRATQLVLITETALGAVFPLARRLDTAALAGAKGEQLRLACAAAGAKVASDAAAIEAGLGLSATSVRHLTDERADLATGKDSAASDAFTYPVAVYAALEQAGMEMGSLPWTAAGEAMRARGIPSSYTSVWESANLAAGFASVLAKKAGPAAAVSAAAYSVWDAGVQTMTFWHGARTWNAVIEPALRLIEKDPELSDLALAYGSAFIDVVGAAMEVAPLFMAAAL</sequence>
<gene>
    <name evidence="1" type="ORF">G6045_11820</name>
</gene>
<dbReference type="EMBL" id="JAAKZW010000033">
    <property type="protein sequence ID" value="NGO76342.1"/>
    <property type="molecule type" value="Genomic_DNA"/>
</dbReference>
<dbReference type="Proteomes" id="UP000481109">
    <property type="component" value="Unassembled WGS sequence"/>
</dbReference>
<evidence type="ECO:0000313" key="2">
    <source>
        <dbReference type="Proteomes" id="UP000481109"/>
    </source>
</evidence>
<proteinExistence type="predicted"/>
<comment type="caution">
    <text evidence="1">The sequence shown here is derived from an EMBL/GenBank/DDBJ whole genome shotgun (WGS) entry which is preliminary data.</text>
</comment>
<name>A0A6G4XGN7_9ACTN</name>
<dbReference type="AlphaFoldDB" id="A0A6G4XGN7"/>
<accession>A0A6G4XGN7</accession>